<name>A0A9P6AK78_9AGAM</name>
<organism evidence="2 3">
    <name type="scientific">Hydnum rufescens UP504</name>
    <dbReference type="NCBI Taxonomy" id="1448309"/>
    <lineage>
        <taxon>Eukaryota</taxon>
        <taxon>Fungi</taxon>
        <taxon>Dikarya</taxon>
        <taxon>Basidiomycota</taxon>
        <taxon>Agaricomycotina</taxon>
        <taxon>Agaricomycetes</taxon>
        <taxon>Cantharellales</taxon>
        <taxon>Hydnaceae</taxon>
        <taxon>Hydnum</taxon>
    </lineage>
</organism>
<feature type="compositionally biased region" description="Polar residues" evidence="1">
    <location>
        <begin position="197"/>
        <end position="207"/>
    </location>
</feature>
<evidence type="ECO:0000313" key="3">
    <source>
        <dbReference type="Proteomes" id="UP000886523"/>
    </source>
</evidence>
<feature type="compositionally biased region" description="Low complexity" evidence="1">
    <location>
        <begin position="333"/>
        <end position="357"/>
    </location>
</feature>
<accession>A0A9P6AK78</accession>
<feature type="compositionally biased region" description="Acidic residues" evidence="1">
    <location>
        <begin position="239"/>
        <end position="250"/>
    </location>
</feature>
<sequence length="554" mass="59541">MNGLGFLDVVDRFSGLAASLKMRASHPSPSKSHYTEVILSTEPIVNTVREADPMEAALFTVVPPSHGEGPSIVDLKRREPASATPLRKAREAPLALLDPDEYLTSALRLGEKYSVMPRAQARAKELQERTQSTKKRIYELEVALKDLQTARSSSSATRSSPPAQKLSVKYEEQKTRDMEARVAAARKKRDGLLKRANTGSILGQGKNSPAPPSIEEAAFWSAPFSNSSSSQQTESVETSLDDDEGDEGTEGDTSVTDSPSFRVPQHRVQVPPLRWSLTAGRREDDDMETDSATDTTVEVSATPEEPEEEDGDATVVLAKPPPPRRTFSLLRNSIVRSSEVPPSSSPPTSHIAPTAPSQVPPLELSTYTPNSDPPPAPQAPISLELPTDTPKPTSPVEITLALQEHTAQVWRTIGDLLIPNNPYDTGSGEGTPPNAWETISLLTALGSLPVANIDPASHDAVAKLLAEHGAISPIPPPHALQVITAQLVLLLLSAPGPSHTISRSALKDALKANPWAVEAAGDTDWGTKAIYHCVGKKLISIDRKEGMVRFAPNK</sequence>
<evidence type="ECO:0000256" key="1">
    <source>
        <dbReference type="SAM" id="MobiDB-lite"/>
    </source>
</evidence>
<dbReference type="OrthoDB" id="3262547at2759"/>
<evidence type="ECO:0000313" key="2">
    <source>
        <dbReference type="EMBL" id="KAF9507077.1"/>
    </source>
</evidence>
<reference evidence="2" key="1">
    <citation type="journal article" date="2020" name="Nat. Commun.">
        <title>Large-scale genome sequencing of mycorrhizal fungi provides insights into the early evolution of symbiotic traits.</title>
        <authorList>
            <person name="Miyauchi S."/>
            <person name="Kiss E."/>
            <person name="Kuo A."/>
            <person name="Drula E."/>
            <person name="Kohler A."/>
            <person name="Sanchez-Garcia M."/>
            <person name="Morin E."/>
            <person name="Andreopoulos B."/>
            <person name="Barry K.W."/>
            <person name="Bonito G."/>
            <person name="Buee M."/>
            <person name="Carver A."/>
            <person name="Chen C."/>
            <person name="Cichocki N."/>
            <person name="Clum A."/>
            <person name="Culley D."/>
            <person name="Crous P.W."/>
            <person name="Fauchery L."/>
            <person name="Girlanda M."/>
            <person name="Hayes R.D."/>
            <person name="Keri Z."/>
            <person name="LaButti K."/>
            <person name="Lipzen A."/>
            <person name="Lombard V."/>
            <person name="Magnuson J."/>
            <person name="Maillard F."/>
            <person name="Murat C."/>
            <person name="Nolan M."/>
            <person name="Ohm R.A."/>
            <person name="Pangilinan J."/>
            <person name="Pereira M.F."/>
            <person name="Perotto S."/>
            <person name="Peter M."/>
            <person name="Pfister S."/>
            <person name="Riley R."/>
            <person name="Sitrit Y."/>
            <person name="Stielow J.B."/>
            <person name="Szollosi G."/>
            <person name="Zifcakova L."/>
            <person name="Stursova M."/>
            <person name="Spatafora J.W."/>
            <person name="Tedersoo L."/>
            <person name="Vaario L.M."/>
            <person name="Yamada A."/>
            <person name="Yan M."/>
            <person name="Wang P."/>
            <person name="Xu J."/>
            <person name="Bruns T."/>
            <person name="Baldrian P."/>
            <person name="Vilgalys R."/>
            <person name="Dunand C."/>
            <person name="Henrissat B."/>
            <person name="Grigoriev I.V."/>
            <person name="Hibbett D."/>
            <person name="Nagy L.G."/>
            <person name="Martin F.M."/>
        </authorList>
    </citation>
    <scope>NUCLEOTIDE SEQUENCE</scope>
    <source>
        <strain evidence="2">UP504</strain>
    </source>
</reference>
<dbReference type="EMBL" id="MU129091">
    <property type="protein sequence ID" value="KAF9507077.1"/>
    <property type="molecule type" value="Genomic_DNA"/>
</dbReference>
<dbReference type="AlphaFoldDB" id="A0A9P6AK78"/>
<dbReference type="Proteomes" id="UP000886523">
    <property type="component" value="Unassembled WGS sequence"/>
</dbReference>
<keyword evidence="3" id="KW-1185">Reference proteome</keyword>
<feature type="compositionally biased region" description="Low complexity" evidence="1">
    <location>
        <begin position="225"/>
        <end position="238"/>
    </location>
</feature>
<protein>
    <submittedName>
        <fullName evidence="2">Uncharacterized protein</fullName>
    </submittedName>
</protein>
<proteinExistence type="predicted"/>
<feature type="region of interest" description="Disordered" evidence="1">
    <location>
        <begin position="148"/>
        <end position="393"/>
    </location>
</feature>
<feature type="compositionally biased region" description="Basic and acidic residues" evidence="1">
    <location>
        <begin position="168"/>
        <end position="180"/>
    </location>
</feature>
<feature type="compositionally biased region" description="Low complexity" evidence="1">
    <location>
        <begin position="149"/>
        <end position="162"/>
    </location>
</feature>
<comment type="caution">
    <text evidence="2">The sequence shown here is derived from an EMBL/GenBank/DDBJ whole genome shotgun (WGS) entry which is preliminary data.</text>
</comment>
<gene>
    <name evidence="2" type="ORF">BS47DRAFT_1398936</name>
</gene>